<reference evidence="2" key="1">
    <citation type="submission" date="2017-02" db="EMBL/GenBank/DDBJ databases">
        <authorList>
            <person name="Varghese N."/>
            <person name="Submissions S."/>
        </authorList>
    </citation>
    <scope>NUCLEOTIDE SEQUENCE [LARGE SCALE GENOMIC DNA]</scope>
    <source>
        <strain evidence="2">ATCC 51356</strain>
    </source>
</reference>
<name>A0A1T4MXQ8_9PORP</name>
<dbReference type="OrthoDB" id="5464618at2"/>
<organism evidence="1 2">
    <name type="scientific">Porphyromonas circumdentaria</name>
    <dbReference type="NCBI Taxonomy" id="29524"/>
    <lineage>
        <taxon>Bacteria</taxon>
        <taxon>Pseudomonadati</taxon>
        <taxon>Bacteroidota</taxon>
        <taxon>Bacteroidia</taxon>
        <taxon>Bacteroidales</taxon>
        <taxon>Porphyromonadaceae</taxon>
        <taxon>Porphyromonas</taxon>
    </lineage>
</organism>
<dbReference type="EMBL" id="FUXE01000008">
    <property type="protein sequence ID" value="SJZ71577.1"/>
    <property type="molecule type" value="Genomic_DNA"/>
</dbReference>
<dbReference type="Proteomes" id="UP000190121">
    <property type="component" value="Unassembled WGS sequence"/>
</dbReference>
<dbReference type="AlphaFoldDB" id="A0A1T4MXQ8"/>
<accession>A0A1T4MXQ8</accession>
<dbReference type="STRING" id="29524.SAMN02745171_00930"/>
<gene>
    <name evidence="1" type="ORF">SAMN02745171_00930</name>
</gene>
<dbReference type="RefSeq" id="WP_078736864.1">
    <property type="nucleotide sequence ID" value="NZ_FUXE01000008.1"/>
</dbReference>
<sequence>MRGIRLLQQTFRRCFCRGGHGVHSPFAFTLLTRVVEERACYTAYENILDTPSWVASRKKTIKEREALLLYRIMAHYPIVDILYKGEEPLFQRLLGLLEPVTENTLREHAYGPYSEQELFHLVIVDKVTDLFSERVLSEEPTILYVSMARDNWAKQCSKRFYANMSHGIEVDLLYGKLFVLTPNLFKNRYKSLL</sequence>
<protein>
    <submittedName>
        <fullName evidence="1">Uncharacterized protein</fullName>
    </submittedName>
</protein>
<evidence type="ECO:0000313" key="1">
    <source>
        <dbReference type="EMBL" id="SJZ71577.1"/>
    </source>
</evidence>
<keyword evidence="2" id="KW-1185">Reference proteome</keyword>
<evidence type="ECO:0000313" key="2">
    <source>
        <dbReference type="Proteomes" id="UP000190121"/>
    </source>
</evidence>
<proteinExistence type="predicted"/>